<feature type="region of interest" description="Disordered" evidence="2">
    <location>
        <begin position="349"/>
        <end position="422"/>
    </location>
</feature>
<feature type="compositionally biased region" description="Pro residues" evidence="2">
    <location>
        <begin position="13"/>
        <end position="23"/>
    </location>
</feature>
<organism evidence="3 4">
    <name type="scientific">Pycnoporus cinnabarinus</name>
    <name type="common">Cinnabar-red polypore</name>
    <name type="synonym">Trametes cinnabarina</name>
    <dbReference type="NCBI Taxonomy" id="5643"/>
    <lineage>
        <taxon>Eukaryota</taxon>
        <taxon>Fungi</taxon>
        <taxon>Dikarya</taxon>
        <taxon>Basidiomycota</taxon>
        <taxon>Agaricomycotina</taxon>
        <taxon>Agaricomycetes</taxon>
        <taxon>Polyporales</taxon>
        <taxon>Polyporaceae</taxon>
        <taxon>Trametes</taxon>
    </lineage>
</organism>
<evidence type="ECO:0000256" key="1">
    <source>
        <dbReference type="SAM" id="Coils"/>
    </source>
</evidence>
<feature type="compositionally biased region" description="Low complexity" evidence="2">
    <location>
        <begin position="729"/>
        <end position="743"/>
    </location>
</feature>
<feature type="coiled-coil region" evidence="1">
    <location>
        <begin position="107"/>
        <end position="134"/>
    </location>
</feature>
<evidence type="ECO:0000313" key="4">
    <source>
        <dbReference type="Proteomes" id="UP000029665"/>
    </source>
</evidence>
<gene>
    <name evidence="3" type="ORF">BN946_scf184874.g2</name>
</gene>
<protein>
    <submittedName>
        <fullName evidence="3">Uncharacterized protein</fullName>
    </submittedName>
</protein>
<keyword evidence="1" id="KW-0175">Coiled coil</keyword>
<accession>A0A060SKB2</accession>
<reference evidence="3" key="1">
    <citation type="submission" date="2014-01" db="EMBL/GenBank/DDBJ databases">
        <title>The genome of the white-rot fungus Pycnoporus cinnabarinus: a basidiomycete model with a versatile arsenal for lignocellulosic biomass breakdown.</title>
        <authorList>
            <person name="Levasseur A."/>
            <person name="Lomascolo A."/>
            <person name="Ruiz-Duenas F.J."/>
            <person name="Uzan E."/>
            <person name="Piumi F."/>
            <person name="Kues U."/>
            <person name="Ram A.F.J."/>
            <person name="Murat C."/>
            <person name="Haon M."/>
            <person name="Benoit I."/>
            <person name="Arfi Y."/>
            <person name="Chevret D."/>
            <person name="Drula E."/>
            <person name="Kwon M.J."/>
            <person name="Gouret P."/>
            <person name="Lesage-Meessen L."/>
            <person name="Lombard V."/>
            <person name="Mariette J."/>
            <person name="Noirot C."/>
            <person name="Park J."/>
            <person name="Patyshakuliyeva A."/>
            <person name="Wieneger R.A.B."/>
            <person name="Wosten H.A.B."/>
            <person name="Martin F."/>
            <person name="Coutinho P.M."/>
            <person name="de Vries R."/>
            <person name="Martinez A.T."/>
            <person name="Klopp C."/>
            <person name="Pontarotti P."/>
            <person name="Henrissat B."/>
            <person name="Record E."/>
        </authorList>
    </citation>
    <scope>NUCLEOTIDE SEQUENCE [LARGE SCALE GENOMIC DNA]</scope>
    <source>
        <strain evidence="3">BRFM137</strain>
    </source>
</reference>
<comment type="caution">
    <text evidence="3">The sequence shown here is derived from an EMBL/GenBank/DDBJ whole genome shotgun (WGS) entry which is preliminary data.</text>
</comment>
<evidence type="ECO:0000256" key="2">
    <source>
        <dbReference type="SAM" id="MobiDB-lite"/>
    </source>
</evidence>
<keyword evidence="4" id="KW-1185">Reference proteome</keyword>
<dbReference type="STRING" id="5643.A0A060SKB2"/>
<feature type="region of interest" description="Disordered" evidence="2">
    <location>
        <begin position="556"/>
        <end position="587"/>
    </location>
</feature>
<dbReference type="AlphaFoldDB" id="A0A060SKB2"/>
<dbReference type="EMBL" id="CCBP010000198">
    <property type="protein sequence ID" value="CDO74656.1"/>
    <property type="molecule type" value="Genomic_DNA"/>
</dbReference>
<name>A0A060SKB2_PYCCI</name>
<dbReference type="Proteomes" id="UP000029665">
    <property type="component" value="Unassembled WGS sequence"/>
</dbReference>
<proteinExistence type="predicted"/>
<dbReference type="OrthoDB" id="2804000at2759"/>
<feature type="compositionally biased region" description="Polar residues" evidence="2">
    <location>
        <begin position="353"/>
        <end position="387"/>
    </location>
</feature>
<feature type="region of interest" description="Disordered" evidence="2">
    <location>
        <begin position="1"/>
        <end position="39"/>
    </location>
</feature>
<evidence type="ECO:0000313" key="3">
    <source>
        <dbReference type="EMBL" id="CDO74656.1"/>
    </source>
</evidence>
<sequence>MHLASHSHHSQPFVPPSPYPNPYNHPLRTNHPAYNHHYDKENDSFSLALTPAASVTSPYQQQDNFQIPGGVQGHYSGHWRNSTPLISPQPVFAASPFPIAPASTGVLADLISRLDHLQQDNARLRQSQAEQRAELNVLREIIVHRTEAADSAASHSSSNMWGSFLDVVKGDRGLLPGEEPGTDRLRYSTDFPKVKFWQQSAWNDHEKTLKGSVQIGQVVGVKGKSRSAQGENVSCLFVEDANGVPVDGHYIRRAREFATNFLDYLKAHTKNVGKWEKVDIRAREAFIDALRRKFPEFQVCEDNWKGHQLMKSIYYDRVARPPRTGKPKQESADLEDAKYVLDATSPLEVTLSPEVSTHSPIDPKTSTLPQDDQARSSQDAAPTTSDAQGEHPDLIVPTLKRPCPTPGPDAAPSKRPNLTVDTTLLGSGTNPATPGAAALTPAVIKDTTRSASLTVSDDTPNEGNDDACTVVLPKSVVSKGKDRVRLRVAANLVHNTVPVAMGLAVPASTAAVDISQSSSVGGAESATTAPISAQAANDCTSGTSTSLGAGATSLCTPPASSKVKAGPSGNSNAQPKIKTLSRQWPPPPSETQLKYVYAREDWCIANPQGTLAEFEKHYTGELSRADKQKLGRRYKVHPSFFHNHLKDYPESLIRDLLECQDVQARILEIKGNAPKDETLYKSVASLLTTISEAVFFRRNNVRHAASWLPRQMPSQKSYGAIPFVRAQQSGKRSSESSGPTSSTYRTGTGKGPKMTGAGDSETRELNGSSFLLMGQASRTGPAALLQEDVSLHIDHSIGH</sequence>
<dbReference type="HOGENOM" id="CLU_352007_0_0_1"/>
<feature type="region of interest" description="Disordered" evidence="2">
    <location>
        <begin position="726"/>
        <end position="764"/>
    </location>
</feature>